<feature type="transmembrane region" description="Helical" evidence="1">
    <location>
        <begin position="51"/>
        <end position="71"/>
    </location>
</feature>
<reference evidence="5" key="2">
    <citation type="submission" date="2020-04" db="EMBL/GenBank/DDBJ databases">
        <authorList>
            <consortium name="NCBI Genome Project"/>
        </authorList>
    </citation>
    <scope>NUCLEOTIDE SEQUENCE</scope>
    <source>
        <strain evidence="5">CBS 781.70</strain>
    </source>
</reference>
<keyword evidence="4" id="KW-1185">Reference proteome</keyword>
<dbReference type="OrthoDB" id="2110422at2759"/>
<dbReference type="Pfam" id="PF24853">
    <property type="entry name" value="DUF7727"/>
    <property type="match status" value="1"/>
</dbReference>
<feature type="domain" description="DUF7727" evidence="2">
    <location>
        <begin position="1"/>
        <end position="125"/>
    </location>
</feature>
<evidence type="ECO:0000313" key="3">
    <source>
        <dbReference type="EMBL" id="KAF1813966.1"/>
    </source>
</evidence>
<evidence type="ECO:0000256" key="1">
    <source>
        <dbReference type="SAM" id="Phobius"/>
    </source>
</evidence>
<name>A0A6G1G7Q6_9PEZI</name>
<sequence length="148" mass="16862">MGRLIKNHWARLIVLTAAAYQLAAALEAFFWPKIFWDFLSHNLDRAVTPIPFLQVINLIFAVSALALEWPLKYIAGTSLHRSIELRLIIIPLYALASILLYQGTNPAIYYIIAEGIYFWGFSEGETICERPWTLPVRVRRSELGGSKV</sequence>
<evidence type="ECO:0000313" key="4">
    <source>
        <dbReference type="Proteomes" id="UP000504638"/>
    </source>
</evidence>
<dbReference type="PANTHER" id="PTHR40629:SF1">
    <property type="entry name" value="PRO41 PROTEIN"/>
    <property type="match status" value="1"/>
</dbReference>
<dbReference type="EMBL" id="ML975154">
    <property type="protein sequence ID" value="KAF1813966.1"/>
    <property type="molecule type" value="Genomic_DNA"/>
</dbReference>
<dbReference type="PANTHER" id="PTHR40629">
    <property type="entry name" value="PRO41 PROTEIN"/>
    <property type="match status" value="1"/>
</dbReference>
<dbReference type="AlphaFoldDB" id="A0A6G1G7Q6"/>
<keyword evidence="1" id="KW-1133">Transmembrane helix</keyword>
<accession>A0A6G1G7Q6</accession>
<keyword evidence="1" id="KW-0812">Transmembrane</keyword>
<proteinExistence type="predicted"/>
<gene>
    <name evidence="3 5" type="ORF">P152DRAFT_299325</name>
</gene>
<dbReference type="RefSeq" id="XP_033535597.1">
    <property type="nucleotide sequence ID" value="XM_033675076.1"/>
</dbReference>
<dbReference type="Proteomes" id="UP000504638">
    <property type="component" value="Unplaced"/>
</dbReference>
<dbReference type="GeneID" id="54415646"/>
<dbReference type="InterPro" id="IPR056144">
    <property type="entry name" value="DUF7727"/>
</dbReference>
<protein>
    <recommendedName>
        <fullName evidence="2">DUF7727 domain-containing protein</fullName>
    </recommendedName>
</protein>
<evidence type="ECO:0000259" key="2">
    <source>
        <dbReference type="Pfam" id="PF24853"/>
    </source>
</evidence>
<feature type="transmembrane region" description="Helical" evidence="1">
    <location>
        <begin position="83"/>
        <end position="101"/>
    </location>
</feature>
<evidence type="ECO:0000313" key="5">
    <source>
        <dbReference type="RefSeq" id="XP_033535597.1"/>
    </source>
</evidence>
<reference evidence="3 5" key="1">
    <citation type="submission" date="2020-01" db="EMBL/GenBank/DDBJ databases">
        <authorList>
            <consortium name="DOE Joint Genome Institute"/>
            <person name="Haridas S."/>
            <person name="Albert R."/>
            <person name="Binder M."/>
            <person name="Bloem J."/>
            <person name="Labutti K."/>
            <person name="Salamov A."/>
            <person name="Andreopoulos B."/>
            <person name="Baker S.E."/>
            <person name="Barry K."/>
            <person name="Bills G."/>
            <person name="Bluhm B.H."/>
            <person name="Cannon C."/>
            <person name="Castanera R."/>
            <person name="Culley D.E."/>
            <person name="Daum C."/>
            <person name="Ezra D."/>
            <person name="Gonzalez J.B."/>
            <person name="Henrissat B."/>
            <person name="Kuo A."/>
            <person name="Liang C."/>
            <person name="Lipzen A."/>
            <person name="Lutzoni F."/>
            <person name="Magnuson J."/>
            <person name="Mondo S."/>
            <person name="Nolan M."/>
            <person name="Ohm R."/>
            <person name="Pangilinan J."/>
            <person name="Park H.-J."/>
            <person name="Ramirez L."/>
            <person name="Alfaro M."/>
            <person name="Sun H."/>
            <person name="Tritt A."/>
            <person name="Yoshinaga Y."/>
            <person name="Zwiers L.-H."/>
            <person name="Turgeon B.G."/>
            <person name="Goodwin S.B."/>
            <person name="Spatafora J.W."/>
            <person name="Crous P.W."/>
            <person name="Grigoriev I.V."/>
        </authorList>
    </citation>
    <scope>NUCLEOTIDE SEQUENCE</scope>
    <source>
        <strain evidence="3 5">CBS 781.70</strain>
    </source>
</reference>
<feature type="transmembrane region" description="Helical" evidence="1">
    <location>
        <begin position="12"/>
        <end position="31"/>
    </location>
</feature>
<reference evidence="5" key="3">
    <citation type="submission" date="2025-04" db="UniProtKB">
        <authorList>
            <consortium name="RefSeq"/>
        </authorList>
    </citation>
    <scope>IDENTIFICATION</scope>
    <source>
        <strain evidence="5">CBS 781.70</strain>
    </source>
</reference>
<organism evidence="3">
    <name type="scientific">Eremomyces bilateralis CBS 781.70</name>
    <dbReference type="NCBI Taxonomy" id="1392243"/>
    <lineage>
        <taxon>Eukaryota</taxon>
        <taxon>Fungi</taxon>
        <taxon>Dikarya</taxon>
        <taxon>Ascomycota</taxon>
        <taxon>Pezizomycotina</taxon>
        <taxon>Dothideomycetes</taxon>
        <taxon>Dothideomycetes incertae sedis</taxon>
        <taxon>Eremomycetales</taxon>
        <taxon>Eremomycetaceae</taxon>
        <taxon>Eremomyces</taxon>
    </lineage>
</organism>
<keyword evidence="1" id="KW-0472">Membrane</keyword>